<dbReference type="InterPro" id="IPR006204">
    <property type="entry name" value="GHMP_kinase_N_dom"/>
</dbReference>
<dbReference type="GO" id="GO:0004335">
    <property type="term" value="F:galactokinase activity"/>
    <property type="evidence" value="ECO:0007669"/>
    <property type="project" value="InterPro"/>
</dbReference>
<evidence type="ECO:0000256" key="4">
    <source>
        <dbReference type="ARBA" id="ARBA00022840"/>
    </source>
</evidence>
<keyword evidence="3" id="KW-0418">Kinase</keyword>
<dbReference type="PANTHER" id="PTHR10457">
    <property type="entry name" value="MEVALONATE KINASE/GALACTOKINASE"/>
    <property type="match status" value="1"/>
</dbReference>
<dbReference type="InterPro" id="IPR019539">
    <property type="entry name" value="GalKase_N"/>
</dbReference>
<dbReference type="InterPro" id="IPR000705">
    <property type="entry name" value="Galactokinase"/>
</dbReference>
<dbReference type="InterPro" id="IPR006206">
    <property type="entry name" value="Mevalonate/galactokinase"/>
</dbReference>
<dbReference type="PRINTS" id="PR00959">
    <property type="entry name" value="MEVGALKINASE"/>
</dbReference>
<evidence type="ECO:0000256" key="3">
    <source>
        <dbReference type="ARBA" id="ARBA00022777"/>
    </source>
</evidence>
<organism evidence="7 8">
    <name type="scientific">Candidatus Alloenteromonas pullistercoris</name>
    <dbReference type="NCBI Taxonomy" id="2840785"/>
    <lineage>
        <taxon>Bacteria</taxon>
        <taxon>Bacillati</taxon>
        <taxon>Bacillota</taxon>
        <taxon>Bacillota incertae sedis</taxon>
        <taxon>Candidatus Alloenteromonas</taxon>
    </lineage>
</organism>
<evidence type="ECO:0000313" key="7">
    <source>
        <dbReference type="EMBL" id="MBO8426866.1"/>
    </source>
</evidence>
<dbReference type="InterPro" id="IPR020568">
    <property type="entry name" value="Ribosomal_Su5_D2-typ_SF"/>
</dbReference>
<sequence length="390" mass="43295">MIDEKQVWEGFKRHFFLDPDRLYSAHGRMEIIGNHTDHNHGLCILSGVDMGTVAAVRQTYDDRVRIVSKGYREASFDLLGDLSPNPAESHSSLSLAKGVMAKMRELGYKLGGFEAYLESDIFRGAGVSSSACFESLIAKIVDDLYNGNALDPLNMAKISQYAENAYFGKPCGLLDQIGACYGGLCYVDFLDPNEPTVEPLEWGFPLHPVLINSGGSHAGLTPHYASISQDMFDVAEKMFGKRYLRDVSPEEFFSAVSMPTEGVSEIAKLRATHFYQENRRVEEARQAVKRKDVATFLRLINESGYSSEKLLQNTMVPLHYPHSPQEAIDRLRPFLGQGAIRIMGGGFAGSVIAFLYPRDLPLFLKAARSYYGAELVKEAEMAVGGPRRVK</sequence>
<evidence type="ECO:0000259" key="5">
    <source>
        <dbReference type="Pfam" id="PF00288"/>
    </source>
</evidence>
<dbReference type="SUPFAM" id="SSF54211">
    <property type="entry name" value="Ribosomal protein S5 domain 2-like"/>
    <property type="match status" value="1"/>
</dbReference>
<keyword evidence="4" id="KW-0067">ATP-binding</keyword>
<reference evidence="7" key="2">
    <citation type="journal article" date="2021" name="PeerJ">
        <title>Extensive microbial diversity within the chicken gut microbiome revealed by metagenomics and culture.</title>
        <authorList>
            <person name="Gilroy R."/>
            <person name="Ravi A."/>
            <person name="Getino M."/>
            <person name="Pursley I."/>
            <person name="Horton D.L."/>
            <person name="Alikhan N.F."/>
            <person name="Baker D."/>
            <person name="Gharbi K."/>
            <person name="Hall N."/>
            <person name="Watson M."/>
            <person name="Adriaenssens E.M."/>
            <person name="Foster-Nyarko E."/>
            <person name="Jarju S."/>
            <person name="Secka A."/>
            <person name="Antonio M."/>
            <person name="Oren A."/>
            <person name="Chaudhuri R.R."/>
            <person name="La Ragione R."/>
            <person name="Hildebrand F."/>
            <person name="Pallen M.J."/>
        </authorList>
    </citation>
    <scope>NUCLEOTIDE SEQUENCE</scope>
    <source>
        <strain evidence="7">17113</strain>
    </source>
</reference>
<comment type="similarity">
    <text evidence="1">Belongs to the GHMP kinase family. GalK subfamily.</text>
</comment>
<feature type="domain" description="GHMP kinase N-terminal" evidence="5">
    <location>
        <begin position="95"/>
        <end position="183"/>
    </location>
</feature>
<dbReference type="InterPro" id="IPR014721">
    <property type="entry name" value="Ribsml_uS5_D2-typ_fold_subgr"/>
</dbReference>
<dbReference type="SUPFAM" id="SSF55060">
    <property type="entry name" value="GHMP Kinase, C-terminal domain"/>
    <property type="match status" value="1"/>
</dbReference>
<feature type="domain" description="Galactokinase N-terminal" evidence="6">
    <location>
        <begin position="11"/>
        <end position="57"/>
    </location>
</feature>
<accession>A0A9D9DGE4</accession>
<evidence type="ECO:0000256" key="1">
    <source>
        <dbReference type="ARBA" id="ARBA00006566"/>
    </source>
</evidence>
<evidence type="ECO:0000256" key="2">
    <source>
        <dbReference type="ARBA" id="ARBA00022741"/>
    </source>
</evidence>
<dbReference type="Gene3D" id="3.30.70.890">
    <property type="entry name" value="GHMP kinase, C-terminal domain"/>
    <property type="match status" value="1"/>
</dbReference>
<keyword evidence="2" id="KW-0547">Nucleotide-binding</keyword>
<dbReference type="Proteomes" id="UP000823634">
    <property type="component" value="Unassembled WGS sequence"/>
</dbReference>
<dbReference type="GO" id="GO:0005829">
    <property type="term" value="C:cytosol"/>
    <property type="evidence" value="ECO:0007669"/>
    <property type="project" value="TreeGrafter"/>
</dbReference>
<dbReference type="InterPro" id="IPR036554">
    <property type="entry name" value="GHMP_kinase_C_sf"/>
</dbReference>
<dbReference type="PIRSF" id="PIRSF000530">
    <property type="entry name" value="Galactokinase"/>
    <property type="match status" value="1"/>
</dbReference>
<reference evidence="7" key="1">
    <citation type="submission" date="2020-10" db="EMBL/GenBank/DDBJ databases">
        <authorList>
            <person name="Gilroy R."/>
        </authorList>
    </citation>
    <scope>NUCLEOTIDE SEQUENCE</scope>
    <source>
        <strain evidence="7">17113</strain>
    </source>
</reference>
<gene>
    <name evidence="7" type="ORF">IAC61_06125</name>
</gene>
<name>A0A9D9DGE4_9FIRM</name>
<proteinExistence type="inferred from homology"/>
<dbReference type="GO" id="GO:0005524">
    <property type="term" value="F:ATP binding"/>
    <property type="evidence" value="ECO:0007669"/>
    <property type="project" value="UniProtKB-KW"/>
</dbReference>
<dbReference type="PANTHER" id="PTHR10457:SF7">
    <property type="entry name" value="GALACTOKINASE-RELATED"/>
    <property type="match status" value="1"/>
</dbReference>
<dbReference type="AlphaFoldDB" id="A0A9D9DGE4"/>
<evidence type="ECO:0000259" key="6">
    <source>
        <dbReference type="Pfam" id="PF10509"/>
    </source>
</evidence>
<dbReference type="EMBL" id="JADINA010000039">
    <property type="protein sequence ID" value="MBO8426866.1"/>
    <property type="molecule type" value="Genomic_DNA"/>
</dbReference>
<dbReference type="Gene3D" id="3.30.230.10">
    <property type="match status" value="1"/>
</dbReference>
<evidence type="ECO:0000313" key="8">
    <source>
        <dbReference type="Proteomes" id="UP000823634"/>
    </source>
</evidence>
<dbReference type="PRINTS" id="PR00473">
    <property type="entry name" value="GALCTOKINASE"/>
</dbReference>
<protein>
    <submittedName>
        <fullName evidence="7">Galactokinase</fullName>
    </submittedName>
</protein>
<dbReference type="GO" id="GO:0006012">
    <property type="term" value="P:galactose metabolic process"/>
    <property type="evidence" value="ECO:0007669"/>
    <property type="project" value="InterPro"/>
</dbReference>
<dbReference type="Pfam" id="PF00288">
    <property type="entry name" value="GHMP_kinases_N"/>
    <property type="match status" value="1"/>
</dbReference>
<comment type="caution">
    <text evidence="7">The sequence shown here is derived from an EMBL/GenBank/DDBJ whole genome shotgun (WGS) entry which is preliminary data.</text>
</comment>
<dbReference type="Pfam" id="PF10509">
    <property type="entry name" value="GalKase_gal_bdg"/>
    <property type="match status" value="1"/>
</dbReference>
<keyword evidence="3" id="KW-0808">Transferase</keyword>